<evidence type="ECO:0000313" key="1">
    <source>
        <dbReference type="EMBL" id="WEU39884.1"/>
    </source>
</evidence>
<reference evidence="1" key="2">
    <citation type="journal article" date="2022" name="Nat. Microbiol.">
        <title>A closed Candidatus Odinarchaeum chromosome exposes Asgard archaeal viruses.</title>
        <authorList>
            <person name="Tamarit D."/>
            <person name="Caceres E.F."/>
            <person name="Krupovic M."/>
            <person name="Nijland R."/>
            <person name="Eme L."/>
            <person name="Robinson N.P."/>
            <person name="Ettema T.J.G."/>
        </authorList>
    </citation>
    <scope>NUCLEOTIDE SEQUENCE</scope>
    <source>
        <strain evidence="1">LCB_4</strain>
    </source>
</reference>
<dbReference type="AlphaFoldDB" id="A0AAF0D1D4"/>
<reference evidence="1" key="1">
    <citation type="journal article" date="2017" name="Nature">
        <title>Asgard archaea illuminate the origin of eukaryotic cellular complexity.</title>
        <authorList>
            <person name="Zaremba-Niedzwiedzka K."/>
            <person name="Caceres E.F."/>
            <person name="Saw J.H."/>
            <person name="Backstrom D."/>
            <person name="Juzokaite L."/>
            <person name="Vancaester E."/>
            <person name="Seitz K.W."/>
            <person name="Anantharaman K."/>
            <person name="Starnawski P."/>
            <person name="Kjeldsen K.U."/>
            <person name="Scott M.B."/>
            <person name="Nunoura T."/>
            <person name="Banfield J.F."/>
            <person name="Schramm A."/>
            <person name="Baker B.J."/>
            <person name="Spang A."/>
            <person name="Ettema T.J.G."/>
        </authorList>
    </citation>
    <scope>NUCLEOTIDE SEQUENCE</scope>
    <source>
        <strain evidence="1">LCB_4</strain>
    </source>
</reference>
<dbReference type="KEGG" id="oyw:OdinLCB4_005290"/>
<protein>
    <submittedName>
        <fullName evidence="1">Uncharacterized protein</fullName>
    </submittedName>
</protein>
<organism evidence="1 2">
    <name type="scientific">Odinarchaeota yellowstonii (strain LCB_4)</name>
    <dbReference type="NCBI Taxonomy" id="1841599"/>
    <lineage>
        <taxon>Archaea</taxon>
        <taxon>Promethearchaeati</taxon>
        <taxon>Candidatus Odinarchaeota</taxon>
        <taxon>Candidatus Odinarchaeia</taxon>
        <taxon>Candidatus Odinarchaeales</taxon>
        <taxon>Candidatus Odinarchaeaceae</taxon>
        <taxon>Candidatus Odinarchaeum</taxon>
    </lineage>
</organism>
<name>A0AAF0D1D4_ODILC</name>
<evidence type="ECO:0000313" key="2">
    <source>
        <dbReference type="Proteomes" id="UP000186851"/>
    </source>
</evidence>
<gene>
    <name evidence="1" type="ORF">OdinLCB4_005290</name>
</gene>
<dbReference type="Proteomes" id="UP000186851">
    <property type="component" value="Chromosome"/>
</dbReference>
<accession>A0AAF0D1D4</accession>
<proteinExistence type="predicted"/>
<dbReference type="EMBL" id="CP091871">
    <property type="protein sequence ID" value="WEU39884.1"/>
    <property type="molecule type" value="Genomic_DNA"/>
</dbReference>
<sequence length="48" mass="5444">MSTQLKCKKCGSTNIVQEANKNRVLGYTSHTPIYAKKYTCNDCGTEWE</sequence>